<dbReference type="RefSeq" id="WP_082024709.1">
    <property type="nucleotide sequence ID" value="NZ_JAHVJH010000001.1"/>
</dbReference>
<dbReference type="GO" id="GO:0005524">
    <property type="term" value="F:ATP binding"/>
    <property type="evidence" value="ECO:0007669"/>
    <property type="project" value="UniProtKB-KW"/>
</dbReference>
<keyword evidence="5" id="KW-0547">Nucleotide-binding</keyword>
<dbReference type="SMART" id="SM00065">
    <property type="entry name" value="GAF"/>
    <property type="match status" value="1"/>
</dbReference>
<dbReference type="Gene3D" id="3.30.450.40">
    <property type="match status" value="1"/>
</dbReference>
<dbReference type="Pfam" id="PF07536">
    <property type="entry name" value="HWE_HK"/>
    <property type="match status" value="1"/>
</dbReference>
<dbReference type="SUPFAM" id="SSF55781">
    <property type="entry name" value="GAF domain-like"/>
    <property type="match status" value="1"/>
</dbReference>
<protein>
    <recommendedName>
        <fullName evidence="2">histidine kinase</fullName>
        <ecNumber evidence="2">2.7.13.3</ecNumber>
    </recommendedName>
</protein>
<feature type="domain" description="GAF" evidence="8">
    <location>
        <begin position="38"/>
        <end position="184"/>
    </location>
</feature>
<dbReference type="Proteomes" id="UP000030960">
    <property type="component" value="Unassembled WGS sequence"/>
</dbReference>
<evidence type="ECO:0000256" key="6">
    <source>
        <dbReference type="ARBA" id="ARBA00022777"/>
    </source>
</evidence>
<dbReference type="SMART" id="SM00911">
    <property type="entry name" value="HWE_HK"/>
    <property type="match status" value="1"/>
</dbReference>
<evidence type="ECO:0000259" key="9">
    <source>
        <dbReference type="SMART" id="SM00911"/>
    </source>
</evidence>
<accession>A0A0B3SLV3</accession>
<accession>A0A225QHU6</accession>
<evidence type="ECO:0000259" key="8">
    <source>
        <dbReference type="SMART" id="SM00065"/>
    </source>
</evidence>
<evidence type="ECO:0000256" key="7">
    <source>
        <dbReference type="ARBA" id="ARBA00022840"/>
    </source>
</evidence>
<evidence type="ECO:0000256" key="4">
    <source>
        <dbReference type="ARBA" id="ARBA00022679"/>
    </source>
</evidence>
<sequence>MKDTPEFRTEVQEVTHQDRLRDPERLQALERTGLMDSPAPGAHQRAARIAARLMDVPVSLVSFVDDERQFFSAQTGITGEAAEQRGTPLSHSFCQYVVSSEEPLVVPDAEADSLVCDNSAVQDLNVRAYLGVPIRSPDGHVLGSFCVIDDKPRDWTSDDIAKMRDIADMIESDLRLRETLEERDIVMQEMTHRVKNLFTVINSILRMERNAHETADELAESVGARLKALSDAHEMIVPVVNVRRSEGATTTLDALTHKLLAPHGSEHETRITIQGEHVPVGPKAAVYLTLALHELATNAAKYGGLSTDGGQLAVKWNRTDSDDVVISWEETGLSWDTEARPRSGFGSRLLSIAVEGQLAGEMATQIEAGMFRRRLQIPLTSLQS</sequence>
<dbReference type="Pfam" id="PF01590">
    <property type="entry name" value="GAF"/>
    <property type="match status" value="1"/>
</dbReference>
<dbReference type="SUPFAM" id="SSF55874">
    <property type="entry name" value="ATPase domain of HSP90 chaperone/DNA topoisomerase II/histidine kinase"/>
    <property type="match status" value="1"/>
</dbReference>
<keyword evidence="6 10" id="KW-0418">Kinase</keyword>
<organism evidence="10 11">
    <name type="scientific">Mameliella alba</name>
    <dbReference type="NCBI Taxonomy" id="561184"/>
    <lineage>
        <taxon>Bacteria</taxon>
        <taxon>Pseudomonadati</taxon>
        <taxon>Pseudomonadota</taxon>
        <taxon>Alphaproteobacteria</taxon>
        <taxon>Rhodobacterales</taxon>
        <taxon>Roseobacteraceae</taxon>
        <taxon>Mameliella</taxon>
    </lineage>
</organism>
<evidence type="ECO:0000256" key="1">
    <source>
        <dbReference type="ARBA" id="ARBA00000085"/>
    </source>
</evidence>
<comment type="catalytic activity">
    <reaction evidence="1">
        <text>ATP + protein L-histidine = ADP + protein N-phospho-L-histidine.</text>
        <dbReference type="EC" id="2.7.13.3"/>
    </reaction>
</comment>
<dbReference type="GO" id="GO:0004673">
    <property type="term" value="F:protein histidine kinase activity"/>
    <property type="evidence" value="ECO:0007669"/>
    <property type="project" value="UniProtKB-EC"/>
</dbReference>
<keyword evidence="11" id="KW-1185">Reference proteome</keyword>
<keyword evidence="4" id="KW-0808">Transferase</keyword>
<comment type="caution">
    <text evidence="10">The sequence shown here is derived from an EMBL/GenBank/DDBJ whole genome shotgun (WGS) entry which is preliminary data.</text>
</comment>
<dbReference type="STRING" id="561184.SAMN05216376_11590"/>
<dbReference type="PANTHER" id="PTHR41523">
    <property type="entry name" value="TWO-COMPONENT SYSTEM SENSOR PROTEIN"/>
    <property type="match status" value="1"/>
</dbReference>
<proteinExistence type="predicted"/>
<evidence type="ECO:0000256" key="5">
    <source>
        <dbReference type="ARBA" id="ARBA00022741"/>
    </source>
</evidence>
<dbReference type="PANTHER" id="PTHR41523:SF8">
    <property type="entry name" value="ETHYLENE RESPONSE SENSOR PROTEIN"/>
    <property type="match status" value="1"/>
</dbReference>
<dbReference type="InterPro" id="IPR011102">
    <property type="entry name" value="Sig_transdc_His_kinase_HWE"/>
</dbReference>
<reference evidence="10 11" key="1">
    <citation type="submission" date="2014-10" db="EMBL/GenBank/DDBJ databases">
        <title>Genome sequence of Ponticoccus sp. strain UMTAT08 isolated from clonal culture of toxic dinoflagellate Alexandrium tamiyavanichii.</title>
        <authorList>
            <person name="Gan H.Y."/>
            <person name="Muhd D.-D."/>
            <person name="Mohd Noor M.E."/>
            <person name="Yeong Y.S."/>
            <person name="Usup G."/>
        </authorList>
    </citation>
    <scope>NUCLEOTIDE SEQUENCE [LARGE SCALE GENOMIC DNA]</scope>
    <source>
        <strain evidence="10 11">UMTAT08</strain>
    </source>
</reference>
<dbReference type="InterPro" id="IPR003018">
    <property type="entry name" value="GAF"/>
</dbReference>
<keyword evidence="7" id="KW-0067">ATP-binding</keyword>
<evidence type="ECO:0000256" key="2">
    <source>
        <dbReference type="ARBA" id="ARBA00012438"/>
    </source>
</evidence>
<gene>
    <name evidence="10" type="ORF">OA50_03974</name>
</gene>
<feature type="domain" description="Signal transduction histidine kinase HWE region" evidence="9">
    <location>
        <begin position="189"/>
        <end position="277"/>
    </location>
</feature>
<evidence type="ECO:0000313" key="10">
    <source>
        <dbReference type="EMBL" id="KHQ51479.1"/>
    </source>
</evidence>
<dbReference type="EMBL" id="JSUQ01000017">
    <property type="protein sequence ID" value="KHQ51479.1"/>
    <property type="molecule type" value="Genomic_DNA"/>
</dbReference>
<keyword evidence="3" id="KW-0597">Phosphoprotein</keyword>
<dbReference type="AlphaFoldDB" id="A0A0B3SLV3"/>
<dbReference type="EC" id="2.7.13.3" evidence="2"/>
<dbReference type="InterPro" id="IPR036890">
    <property type="entry name" value="HATPase_C_sf"/>
</dbReference>
<evidence type="ECO:0000256" key="3">
    <source>
        <dbReference type="ARBA" id="ARBA00022553"/>
    </source>
</evidence>
<dbReference type="OrthoDB" id="9816309at2"/>
<dbReference type="Gene3D" id="3.30.565.10">
    <property type="entry name" value="Histidine kinase-like ATPase, C-terminal domain"/>
    <property type="match status" value="1"/>
</dbReference>
<dbReference type="InterPro" id="IPR029016">
    <property type="entry name" value="GAF-like_dom_sf"/>
</dbReference>
<name>A0A0B3SLV3_9RHOB</name>
<evidence type="ECO:0000313" key="11">
    <source>
        <dbReference type="Proteomes" id="UP000030960"/>
    </source>
</evidence>